<comment type="caution">
    <text evidence="2">The sequence shown here is derived from an EMBL/GenBank/DDBJ whole genome shotgun (WGS) entry which is preliminary data.</text>
</comment>
<keyword evidence="3" id="KW-1185">Reference proteome</keyword>
<evidence type="ECO:0000256" key="1">
    <source>
        <dbReference type="SAM" id="MobiDB-lite"/>
    </source>
</evidence>
<dbReference type="EMBL" id="CAUYUJ010005002">
    <property type="protein sequence ID" value="CAK0811867.1"/>
    <property type="molecule type" value="Genomic_DNA"/>
</dbReference>
<sequence>MAVTRDVLASALAEPPAPLAQSPQPEAPAPAEPPASLAQSPRPEAPASAEPAAPAQGAQPAPADGWPAAWLKAVRVPTGAARAGSVLAPCEGGA</sequence>
<evidence type="ECO:0000313" key="2">
    <source>
        <dbReference type="EMBL" id="CAK0811867.1"/>
    </source>
</evidence>
<evidence type="ECO:0000313" key="3">
    <source>
        <dbReference type="Proteomes" id="UP001189429"/>
    </source>
</evidence>
<name>A0ABN9QZK8_9DINO</name>
<protein>
    <submittedName>
        <fullName evidence="2">Uncharacterized protein</fullName>
    </submittedName>
</protein>
<gene>
    <name evidence="2" type="ORF">PCOR1329_LOCUS16328</name>
</gene>
<reference evidence="2" key="1">
    <citation type="submission" date="2023-10" db="EMBL/GenBank/DDBJ databases">
        <authorList>
            <person name="Chen Y."/>
            <person name="Shah S."/>
            <person name="Dougan E. K."/>
            <person name="Thang M."/>
            <person name="Chan C."/>
        </authorList>
    </citation>
    <scope>NUCLEOTIDE SEQUENCE [LARGE SCALE GENOMIC DNA]</scope>
</reference>
<proteinExistence type="predicted"/>
<dbReference type="Proteomes" id="UP001189429">
    <property type="component" value="Unassembled WGS sequence"/>
</dbReference>
<feature type="region of interest" description="Disordered" evidence="1">
    <location>
        <begin position="1"/>
        <end position="66"/>
    </location>
</feature>
<accession>A0ABN9QZK8</accession>
<organism evidence="2 3">
    <name type="scientific">Prorocentrum cordatum</name>
    <dbReference type="NCBI Taxonomy" id="2364126"/>
    <lineage>
        <taxon>Eukaryota</taxon>
        <taxon>Sar</taxon>
        <taxon>Alveolata</taxon>
        <taxon>Dinophyceae</taxon>
        <taxon>Prorocentrales</taxon>
        <taxon>Prorocentraceae</taxon>
        <taxon>Prorocentrum</taxon>
    </lineage>
</organism>
<feature type="compositionally biased region" description="Low complexity" evidence="1">
    <location>
        <begin position="34"/>
        <end position="66"/>
    </location>
</feature>
<feature type="compositionally biased region" description="Low complexity" evidence="1">
    <location>
        <begin position="8"/>
        <end position="24"/>
    </location>
</feature>